<dbReference type="Proteomes" id="UP000188597">
    <property type="component" value="Unassembled WGS sequence"/>
</dbReference>
<keyword evidence="1" id="KW-0472">Membrane</keyword>
<sequence length="145" mass="17039">MKAKLLIILSVFTTIYLGFYILKPDSIDFKEKQVTDLSSNIQHQINITKKSNNMSYLFLPDNLNKSANAVYFYFNRNNNRQLYSFPTAKVSVNNNKMRIHIKEQDALNDSEVTDTLLLEFQVQSFPEHIEVFFNKEKIDLKQTTY</sequence>
<comment type="caution">
    <text evidence="2">The sequence shown here is derived from an EMBL/GenBank/DDBJ whole genome shotgun (WGS) entry which is preliminary data.</text>
</comment>
<evidence type="ECO:0000313" key="2">
    <source>
        <dbReference type="EMBL" id="OOE14643.1"/>
    </source>
</evidence>
<evidence type="ECO:0000256" key="1">
    <source>
        <dbReference type="SAM" id="Phobius"/>
    </source>
</evidence>
<feature type="transmembrane region" description="Helical" evidence="1">
    <location>
        <begin position="6"/>
        <end position="22"/>
    </location>
</feature>
<keyword evidence="1" id="KW-1133">Transmembrane helix</keyword>
<accession>A0A1V3GCP9</accession>
<organism evidence="2 3">
    <name type="scientific">Fictibacillus arsenicus</name>
    <dbReference type="NCBI Taxonomy" id="255247"/>
    <lineage>
        <taxon>Bacteria</taxon>
        <taxon>Bacillati</taxon>
        <taxon>Bacillota</taxon>
        <taxon>Bacilli</taxon>
        <taxon>Bacillales</taxon>
        <taxon>Fictibacillaceae</taxon>
        <taxon>Fictibacillus</taxon>
    </lineage>
</organism>
<dbReference type="EMBL" id="MQMF01000001">
    <property type="protein sequence ID" value="OOE14643.1"/>
    <property type="molecule type" value="Genomic_DNA"/>
</dbReference>
<gene>
    <name evidence="2" type="ORF">UN64_05505</name>
</gene>
<protein>
    <submittedName>
        <fullName evidence="2">Uncharacterized protein</fullName>
    </submittedName>
</protein>
<dbReference type="AlphaFoldDB" id="A0A1V3GCP9"/>
<name>A0A1V3GCP9_9BACL</name>
<reference evidence="2 3" key="1">
    <citation type="submission" date="2016-11" db="EMBL/GenBank/DDBJ databases">
        <authorList>
            <person name="Jaros S."/>
            <person name="Januszkiewicz K."/>
            <person name="Wedrychowicz H."/>
        </authorList>
    </citation>
    <scope>NUCLEOTIDE SEQUENCE [LARGE SCALE GENOMIC DNA]</scope>
    <source>
        <strain evidence="2 3">Con a/3</strain>
    </source>
</reference>
<dbReference type="OrthoDB" id="9877855at2"/>
<proteinExistence type="predicted"/>
<evidence type="ECO:0000313" key="3">
    <source>
        <dbReference type="Proteomes" id="UP000188597"/>
    </source>
</evidence>
<keyword evidence="1" id="KW-0812">Transmembrane</keyword>